<evidence type="ECO:0000256" key="6">
    <source>
        <dbReference type="SAM" id="Phobius"/>
    </source>
</evidence>
<dbReference type="RefSeq" id="WP_025606969.1">
    <property type="nucleotide sequence ID" value="NZ_CP021235.1"/>
</dbReference>
<evidence type="ECO:0000256" key="3">
    <source>
        <dbReference type="ARBA" id="ARBA00022692"/>
    </source>
</evidence>
<name>A0A1X9YSJ6_9BACT</name>
<organism evidence="7 8">
    <name type="scientific">Pontibacter actiniarum</name>
    <dbReference type="NCBI Taxonomy" id="323450"/>
    <lineage>
        <taxon>Bacteria</taxon>
        <taxon>Pseudomonadati</taxon>
        <taxon>Bacteroidota</taxon>
        <taxon>Cytophagia</taxon>
        <taxon>Cytophagales</taxon>
        <taxon>Hymenobacteraceae</taxon>
        <taxon>Pontibacter</taxon>
    </lineage>
</organism>
<evidence type="ECO:0000256" key="1">
    <source>
        <dbReference type="ARBA" id="ARBA00004141"/>
    </source>
</evidence>
<keyword evidence="4 6" id="KW-1133">Transmembrane helix</keyword>
<keyword evidence="3 6" id="KW-0812">Transmembrane</keyword>
<protein>
    <submittedName>
        <fullName evidence="7">AI-2E family transporter</fullName>
    </submittedName>
</protein>
<evidence type="ECO:0000256" key="2">
    <source>
        <dbReference type="ARBA" id="ARBA00009773"/>
    </source>
</evidence>
<feature type="transmembrane region" description="Helical" evidence="6">
    <location>
        <begin position="154"/>
        <end position="176"/>
    </location>
</feature>
<accession>A0A1X9YSJ6</accession>
<feature type="transmembrane region" description="Helical" evidence="6">
    <location>
        <begin position="211"/>
        <end position="234"/>
    </location>
</feature>
<dbReference type="Proteomes" id="UP000266292">
    <property type="component" value="Chromosome"/>
</dbReference>
<evidence type="ECO:0000256" key="5">
    <source>
        <dbReference type="ARBA" id="ARBA00023136"/>
    </source>
</evidence>
<feature type="transmembrane region" description="Helical" evidence="6">
    <location>
        <begin position="12"/>
        <end position="28"/>
    </location>
</feature>
<feature type="transmembrane region" description="Helical" evidence="6">
    <location>
        <begin position="240"/>
        <end position="269"/>
    </location>
</feature>
<feature type="transmembrane region" description="Helical" evidence="6">
    <location>
        <begin position="276"/>
        <end position="295"/>
    </location>
</feature>
<feature type="transmembrane region" description="Helical" evidence="6">
    <location>
        <begin position="34"/>
        <end position="54"/>
    </location>
</feature>
<dbReference type="PANTHER" id="PTHR21716">
    <property type="entry name" value="TRANSMEMBRANE PROTEIN"/>
    <property type="match status" value="1"/>
</dbReference>
<dbReference type="STRING" id="709015.GCA_000472485_02115"/>
<comment type="subcellular location">
    <subcellularLocation>
        <location evidence="1">Membrane</location>
        <topology evidence="1">Multi-pass membrane protein</topology>
    </subcellularLocation>
</comment>
<evidence type="ECO:0000313" key="8">
    <source>
        <dbReference type="Proteomes" id="UP000266292"/>
    </source>
</evidence>
<evidence type="ECO:0000313" key="7">
    <source>
        <dbReference type="EMBL" id="ARS35833.1"/>
    </source>
</evidence>
<feature type="transmembrane region" description="Helical" evidence="6">
    <location>
        <begin position="315"/>
        <end position="340"/>
    </location>
</feature>
<feature type="transmembrane region" description="Helical" evidence="6">
    <location>
        <begin position="66"/>
        <end position="85"/>
    </location>
</feature>
<comment type="similarity">
    <text evidence="2">Belongs to the autoinducer-2 exporter (AI-2E) (TC 2.A.86) family.</text>
</comment>
<dbReference type="EMBL" id="CP021235">
    <property type="protein sequence ID" value="ARS35833.1"/>
    <property type="molecule type" value="Genomic_DNA"/>
</dbReference>
<evidence type="ECO:0000256" key="4">
    <source>
        <dbReference type="ARBA" id="ARBA00022989"/>
    </source>
</evidence>
<reference evidence="8" key="1">
    <citation type="submission" date="2017-05" db="EMBL/GenBank/DDBJ databases">
        <authorList>
            <person name="Ray J."/>
            <person name="Price M."/>
            <person name="Deutschbauer A."/>
        </authorList>
    </citation>
    <scope>NUCLEOTIDE SEQUENCE [LARGE SCALE GENOMIC DNA]</scope>
    <source>
        <strain evidence="8">DSM 19842</strain>
    </source>
</reference>
<dbReference type="Pfam" id="PF01594">
    <property type="entry name" value="AI-2E_transport"/>
    <property type="match status" value="1"/>
</dbReference>
<dbReference type="GO" id="GO:0016020">
    <property type="term" value="C:membrane"/>
    <property type="evidence" value="ECO:0007669"/>
    <property type="project" value="UniProtKB-SubCell"/>
</dbReference>
<dbReference type="AlphaFoldDB" id="A0A1X9YSJ6"/>
<sequence length="391" mass="42536">MNIYRFAKRTTVAGLILLLLAAGLYFAGKHLYFFLLIFAAVLLAVLFCSITNWITAKIHINRGISLFLAVVLVFGFIIGSFWLVAPTVADQFKQLGSTIPQAANKVQDWLSQYGWGNQLLQKVPDDLSVSSLMSGEESSLLSGQGSLFSKVTGFVSSTFSFFVDLLLVIVTALFFAASPKLYTEGFASLFPVRNQNRVLEVLDKCYSTLKAWMVAMLISMTIVGVSTAIAYKIIGIPMAYALAVLAFFSEFIPNIGPWLAAAPAVLVGLTLGTQTAIIVAAVYLAIQLVESYWIIPIVMKRAVELPPALLLFFQVLLGIVQGALGLLLAAPLLAVLMVVIRELWIKDVIKAKPLDAGQAHVHGHGSNDREGTGHARVVEKKVIQKRYPGES</sequence>
<dbReference type="KEGG" id="pact:CA264_10480"/>
<dbReference type="OrthoDB" id="5761230at2"/>
<keyword evidence="8" id="KW-1185">Reference proteome</keyword>
<dbReference type="PANTHER" id="PTHR21716:SF62">
    <property type="entry name" value="TRANSPORT PROTEIN YDBI-RELATED"/>
    <property type="match status" value="1"/>
</dbReference>
<gene>
    <name evidence="7" type="ORF">CA264_10480</name>
</gene>
<proteinExistence type="inferred from homology"/>
<keyword evidence="5 6" id="KW-0472">Membrane</keyword>
<dbReference type="InterPro" id="IPR002549">
    <property type="entry name" value="AI-2E-like"/>
</dbReference>
<dbReference type="GO" id="GO:0055085">
    <property type="term" value="P:transmembrane transport"/>
    <property type="evidence" value="ECO:0007669"/>
    <property type="project" value="TreeGrafter"/>
</dbReference>